<protein>
    <submittedName>
        <fullName evidence="1">Aspartyl-tRNA amidotransferase</fullName>
    </submittedName>
</protein>
<dbReference type="OrthoDB" id="9794041at2"/>
<reference evidence="1 2" key="1">
    <citation type="journal article" date="2010" name="Int. J. Syst. Evol. Microbiol.">
        <title>Vagococcus penaei sp. nov., isolated from spoilage microbiota of cooked shrimp (Penaeus vannamei).</title>
        <authorList>
            <person name="Jaffres E."/>
            <person name="Prevost H."/>
            <person name="Rossero A."/>
            <person name="Joffraud J.J."/>
            <person name="Dousset X."/>
        </authorList>
    </citation>
    <scope>NUCLEOTIDE SEQUENCE [LARGE SCALE GENOMIC DNA]</scope>
    <source>
        <strain evidence="1 2">CD276</strain>
    </source>
</reference>
<dbReference type="Proteomes" id="UP000188246">
    <property type="component" value="Chromosome"/>
</dbReference>
<sequence length="147" mass="16332">MTLLSNLNSDIKVAMKSQDKETLSVLRLMKSAIQNDEIKKGTALSPEEELTVLSREMKQRKESLHEFEKANRQDLVEKVQGEINVVSRYMPKQLTDAELRDIIAAAVKTSGATSMKDFGQVMGLVMPQVKGKADGQQVNALVKELIS</sequence>
<accession>A0A1Q2D3N1</accession>
<dbReference type="EMBL" id="CP019609">
    <property type="protein sequence ID" value="AQP52941.1"/>
    <property type="molecule type" value="Genomic_DNA"/>
</dbReference>
<dbReference type="InterPro" id="IPR023168">
    <property type="entry name" value="GatB_Yqey_C_2"/>
</dbReference>
<dbReference type="SUPFAM" id="SSF89095">
    <property type="entry name" value="GatB/YqeY motif"/>
    <property type="match status" value="1"/>
</dbReference>
<dbReference type="Pfam" id="PF09424">
    <property type="entry name" value="YqeY"/>
    <property type="match status" value="1"/>
</dbReference>
<dbReference type="STRING" id="633807.BW732_01010"/>
<dbReference type="InterPro" id="IPR003789">
    <property type="entry name" value="Asn/Gln_tRNA_amidoTrase-B-like"/>
</dbReference>
<dbReference type="InterPro" id="IPR042184">
    <property type="entry name" value="YqeY/Aim41_N"/>
</dbReference>
<organism evidence="1 2">
    <name type="scientific">Vagococcus penaei</name>
    <dbReference type="NCBI Taxonomy" id="633807"/>
    <lineage>
        <taxon>Bacteria</taxon>
        <taxon>Bacillati</taxon>
        <taxon>Bacillota</taxon>
        <taxon>Bacilli</taxon>
        <taxon>Lactobacillales</taxon>
        <taxon>Enterococcaceae</taxon>
        <taxon>Vagococcus</taxon>
    </lineage>
</organism>
<dbReference type="PANTHER" id="PTHR28055">
    <property type="entry name" value="ALTERED INHERITANCE OF MITOCHONDRIA PROTEIN 41, MITOCHONDRIAL"/>
    <property type="match status" value="1"/>
</dbReference>
<dbReference type="GO" id="GO:0016884">
    <property type="term" value="F:carbon-nitrogen ligase activity, with glutamine as amido-N-donor"/>
    <property type="evidence" value="ECO:0007669"/>
    <property type="project" value="InterPro"/>
</dbReference>
<evidence type="ECO:0000313" key="2">
    <source>
        <dbReference type="Proteomes" id="UP000188246"/>
    </source>
</evidence>
<evidence type="ECO:0000313" key="1">
    <source>
        <dbReference type="EMBL" id="AQP52941.1"/>
    </source>
</evidence>
<dbReference type="Gene3D" id="1.10.10.410">
    <property type="match status" value="1"/>
</dbReference>
<dbReference type="Gene3D" id="1.10.1510.10">
    <property type="entry name" value="Uncharacterised protein YqeY/AIM41 PF09424, N-terminal domain"/>
    <property type="match status" value="1"/>
</dbReference>
<proteinExistence type="predicted"/>
<dbReference type="AlphaFoldDB" id="A0A1Q2D3N1"/>
<dbReference type="PANTHER" id="PTHR28055:SF1">
    <property type="entry name" value="ALTERED INHERITANCE OF MITOCHONDRIA PROTEIN 41, MITOCHONDRIAL"/>
    <property type="match status" value="1"/>
</dbReference>
<dbReference type="KEGG" id="vpi:BW732_01010"/>
<dbReference type="InterPro" id="IPR019004">
    <property type="entry name" value="YqeY/Aim41"/>
</dbReference>
<dbReference type="GO" id="GO:0016740">
    <property type="term" value="F:transferase activity"/>
    <property type="evidence" value="ECO:0007669"/>
    <property type="project" value="UniProtKB-KW"/>
</dbReference>
<keyword evidence="2" id="KW-1185">Reference proteome</keyword>
<gene>
    <name evidence="1" type="ORF">BW732_01010</name>
</gene>
<dbReference type="RefSeq" id="WP_077275037.1">
    <property type="nucleotide sequence ID" value="NZ_CP019609.1"/>
</dbReference>
<name>A0A1Q2D3N1_9ENTE</name>
<keyword evidence="1" id="KW-0808">Transferase</keyword>